<feature type="non-terminal residue" evidence="1">
    <location>
        <position position="73"/>
    </location>
</feature>
<proteinExistence type="predicted"/>
<evidence type="ECO:0000313" key="2">
    <source>
        <dbReference type="Proteomes" id="UP000481153"/>
    </source>
</evidence>
<dbReference type="Proteomes" id="UP000481153">
    <property type="component" value="Unassembled WGS sequence"/>
</dbReference>
<sequence length="73" mass="8164">WDARLPLSSINDIATSADAIVYVSTTRVWANANERHHPFPISPARAIAPYIAVDLELCHSLVDVTNTFKNWQC</sequence>
<gene>
    <name evidence="1" type="ORF">Ae201684_013200</name>
</gene>
<name>A0A6G0WNX0_9STRA</name>
<feature type="non-terminal residue" evidence="1">
    <location>
        <position position="1"/>
    </location>
</feature>
<organism evidence="1 2">
    <name type="scientific">Aphanomyces euteiches</name>
    <dbReference type="NCBI Taxonomy" id="100861"/>
    <lineage>
        <taxon>Eukaryota</taxon>
        <taxon>Sar</taxon>
        <taxon>Stramenopiles</taxon>
        <taxon>Oomycota</taxon>
        <taxon>Saprolegniomycetes</taxon>
        <taxon>Saprolegniales</taxon>
        <taxon>Verrucalvaceae</taxon>
        <taxon>Aphanomyces</taxon>
    </lineage>
</organism>
<reference evidence="1 2" key="1">
    <citation type="submission" date="2019-07" db="EMBL/GenBank/DDBJ databases">
        <title>Genomics analysis of Aphanomyces spp. identifies a new class of oomycete effector associated with host adaptation.</title>
        <authorList>
            <person name="Gaulin E."/>
        </authorList>
    </citation>
    <scope>NUCLEOTIDE SEQUENCE [LARGE SCALE GENOMIC DNA]</scope>
    <source>
        <strain evidence="1 2">ATCC 201684</strain>
    </source>
</reference>
<keyword evidence="2" id="KW-1185">Reference proteome</keyword>
<comment type="caution">
    <text evidence="1">The sequence shown here is derived from an EMBL/GenBank/DDBJ whole genome shotgun (WGS) entry which is preliminary data.</text>
</comment>
<accession>A0A6G0WNX0</accession>
<dbReference type="AlphaFoldDB" id="A0A6G0WNX0"/>
<dbReference type="EMBL" id="VJMJ01000169">
    <property type="protein sequence ID" value="KAF0729063.1"/>
    <property type="molecule type" value="Genomic_DNA"/>
</dbReference>
<evidence type="ECO:0000313" key="1">
    <source>
        <dbReference type="EMBL" id="KAF0729063.1"/>
    </source>
</evidence>
<protein>
    <submittedName>
        <fullName evidence="1">Uncharacterized protein</fullName>
    </submittedName>
</protein>